<protein>
    <submittedName>
        <fullName evidence="2">Uncharacterized protein</fullName>
    </submittedName>
</protein>
<evidence type="ECO:0000313" key="3">
    <source>
        <dbReference type="Proteomes" id="UP001597469"/>
    </source>
</evidence>
<keyword evidence="3" id="KW-1185">Reference proteome</keyword>
<comment type="caution">
    <text evidence="2">The sequence shown here is derived from an EMBL/GenBank/DDBJ whole genome shotgun (WGS) entry which is preliminary data.</text>
</comment>
<feature type="region of interest" description="Disordered" evidence="1">
    <location>
        <begin position="51"/>
        <end position="70"/>
    </location>
</feature>
<proteinExistence type="predicted"/>
<accession>A0ABW5M8B8</accession>
<name>A0ABW5M8B8_9BACT</name>
<dbReference type="EMBL" id="JBHULN010000016">
    <property type="protein sequence ID" value="MFD2573215.1"/>
    <property type="molecule type" value="Genomic_DNA"/>
</dbReference>
<dbReference type="Proteomes" id="UP001597469">
    <property type="component" value="Unassembled WGS sequence"/>
</dbReference>
<evidence type="ECO:0000313" key="2">
    <source>
        <dbReference type="EMBL" id="MFD2573215.1"/>
    </source>
</evidence>
<gene>
    <name evidence="2" type="ORF">ACFSUS_21410</name>
</gene>
<sequence>MKTSIVSKIDLLRNQSASQAEFMRKLAELDAKGPLSADLLSRINGGQIEPVKGGVTWGMRPPEPDSTIKF</sequence>
<organism evidence="2 3">
    <name type="scientific">Spirosoma soli</name>
    <dbReference type="NCBI Taxonomy" id="1770529"/>
    <lineage>
        <taxon>Bacteria</taxon>
        <taxon>Pseudomonadati</taxon>
        <taxon>Bacteroidota</taxon>
        <taxon>Cytophagia</taxon>
        <taxon>Cytophagales</taxon>
        <taxon>Cytophagaceae</taxon>
        <taxon>Spirosoma</taxon>
    </lineage>
</organism>
<evidence type="ECO:0000256" key="1">
    <source>
        <dbReference type="SAM" id="MobiDB-lite"/>
    </source>
</evidence>
<dbReference type="RefSeq" id="WP_381525811.1">
    <property type="nucleotide sequence ID" value="NZ_JBHULN010000016.1"/>
</dbReference>
<reference evidence="3" key="1">
    <citation type="journal article" date="2019" name="Int. J. Syst. Evol. Microbiol.">
        <title>The Global Catalogue of Microorganisms (GCM) 10K type strain sequencing project: providing services to taxonomists for standard genome sequencing and annotation.</title>
        <authorList>
            <consortium name="The Broad Institute Genomics Platform"/>
            <consortium name="The Broad Institute Genome Sequencing Center for Infectious Disease"/>
            <person name="Wu L."/>
            <person name="Ma J."/>
        </authorList>
    </citation>
    <scope>NUCLEOTIDE SEQUENCE [LARGE SCALE GENOMIC DNA]</scope>
    <source>
        <strain evidence="3">KCTC 42805</strain>
    </source>
</reference>